<proteinExistence type="predicted"/>
<keyword evidence="2" id="KW-1185">Reference proteome</keyword>
<dbReference type="Proteomes" id="UP000024445">
    <property type="component" value="Segment"/>
</dbReference>
<accession>A0A023W540</accession>
<sequence length="75" mass="8419">MAIAICIKSESCDKYIYAYDTGTPVETIKEELLGDMDMFAPICEWEYSVSQSSMDVNGDIDNMMSGIFDASWEGR</sequence>
<evidence type="ECO:0000313" key="2">
    <source>
        <dbReference type="Proteomes" id="UP000024445"/>
    </source>
</evidence>
<gene>
    <name evidence="1" type="ORF">PS2_129</name>
</gene>
<protein>
    <submittedName>
        <fullName evidence="1">Uncharacterized protein</fullName>
    </submittedName>
</protein>
<name>A0A023W540_9CAUD</name>
<organism evidence="1 2">
    <name type="scientific">Serratia phage PS2</name>
    <dbReference type="NCBI Taxonomy" id="1481112"/>
    <lineage>
        <taxon>Viruses</taxon>
        <taxon>Duplodnaviria</taxon>
        <taxon>Heunggongvirae</taxon>
        <taxon>Uroviricota</taxon>
        <taxon>Caudoviricetes</taxon>
        <taxon>Muldoonvirus</taxon>
        <taxon>Muldoonvirus PS2</taxon>
    </lineage>
</organism>
<dbReference type="EMBL" id="KJ025957">
    <property type="protein sequence ID" value="AHY25375.1"/>
    <property type="molecule type" value="Genomic_DNA"/>
</dbReference>
<dbReference type="RefSeq" id="YP_009030176.1">
    <property type="nucleotide sequence ID" value="NC_024121.1"/>
</dbReference>
<dbReference type="KEGG" id="vg:19485012"/>
<dbReference type="OrthoDB" id="22403at10239"/>
<reference evidence="1 2" key="1">
    <citation type="submission" date="2014-01" db="EMBL/GenBank/DDBJ databases">
        <authorList>
            <person name="Zhang G."/>
            <person name="Jin J."/>
            <person name="Li Z.J."/>
            <person name="Wang S.W."/>
            <person name="Chen S.J."/>
            <person name="Wang S.M."/>
            <person name="Wang X.T."/>
            <person name="Li Y.H."/>
            <person name="Wang J."/>
            <person name="Yang C.K."/>
            <person name="Wang L."/>
        </authorList>
    </citation>
    <scope>NUCLEOTIDE SEQUENCE [LARGE SCALE GENOMIC DNA]</scope>
</reference>
<evidence type="ECO:0000313" key="1">
    <source>
        <dbReference type="EMBL" id="AHY25375.1"/>
    </source>
</evidence>
<dbReference type="GeneID" id="19485012"/>